<gene>
    <name evidence="8" type="ORF">ACFONC_05735</name>
</gene>
<sequence>MSTQRKTAASRPTGRKAAAARQNRKADRAELALLDPIFQAIRKHAGKGGQDHAVAFADAFYHRLTPDELPLHDPAGWAALASDFLDFARTRKRGTANVRLFNPNMKQHGWESPHTVLQIVNDDMPFLVDSVTMALAEQGIGVYVLGHPVVPITRDRAGKLLEVGEGNPESLMHMEIDRLTGEAIDTVRTTLQGVLAEVRGIVADWGAMREKMLQVADDIATRRLPIDEAGRREAQEFLRWTADDHFTLFGYREYEVKKKGKEEILCAVEGSGLGLLRAKEVGKPRLLKSLAAHYMPQSGAVDALILTKTNARSTVHRPGYMDYIGVLEFDDEGKPTGEERFLGLYTSSAYNRRPWDIPLVRERFEYVMRESGLKPNSHSGKALKHILETLPRDELFQSSEDELLKLATGILGLQERVRSKLFLRRDRYGRFYSALVYLPRDRYNTDLRMRVEALLKRELHADHVDTNMQVGESPLAQLHMIVRPRAGEAFELDQAALEAELADIVRNWHDDLRDALVAVHGEREGLALASRYGRALSTPYLQEAGTDVAVDDVRHLAMLQGPDDLALSLHRYHAGAGGLRLKFYRQTDDIPLSDALPMMENMGLRVITEHPYQLRIDDGVTFLQDFEVEATREFDIAATGSAFEDAFLQVWRGNAENDGFNRLVLGAGLTWRQVAMLRGYCKYLLQVGVPFSQSYVEETFSRYPLLARLLVELFEARFDPRREKPGKTELAEGRERFASQLGMLCGDDAEALKTLQPLIDARAKGRDAQYDAARAGLKALLDRVASLDEDRIMRSFMGVIDATLRTGYYQVNDDGSDKDYIGFKFDSARVPDLPKPRPYREIFVYGPRVEGTHLRFGPVARGGLRWSDRREDFRTEVLGLVKAQMVKNTVIVPVGSKGGFFVKQPPADRDALQAEGVACYKMFINSMLDVTDNLVDGKVVHPRNVVRHDDDDPYLVVAADKGTARFSDIANGIAREHGYWLDDAFASGGSVGYDHKGMGITARGGWESVKRHFRALGRDSQKQDFTCVGVGDMSGDVFGNGMLLSKHIRLVAAMDHRHIFVDPDPDSARSYKERQRLFKLPRSSWEDYDKALISKGGGVFPRSAKSIPVSAEIRDALGLGDDVTAMSPNELMSAVLKAPVDLLWNGGIGTYVKGSGESNADVGDRANNAIRINGGELRCKVVGEGGNLGFTQCGRIEAAQNGVLINTDFIDNSAGVDTSDHEVNIKILLNGQVQAGKLKVEERNKLLKSMTDEVAELVLNDNYRQNQALSLMERMSVSRLGSKQHFIQTLESQGLLDRQIEYLPSDAEIAERKARGLGLTRPELAVLLSYSKLVVFQQLVDSDVPEDPYLSKELVRYFPEPLQKKYAKAMEQHRLKREIIATAVTNSTINRMGATFLLRMQEDSGRSPGEVAKAFTISRETLDARALWAQIDALDGKVPESVQIDALQVIWSLQRSMTRWLLARPGAIPDIATAVDRYHDGFRDIRAGEAILPDSQRPEYEASLAEWKARGVPDDLGQQLAALPYLEPCCDIIEVARERKLKPVDVARVHFRLGDALRLPWLVRQIDQLPVEGRWHAVARGVLRDELAAQQRALVGQALSTAGSGPDGKVRNWIGRDDPALRFTLSMLGELAAQKTLDYPTASVAVRRLAQLTVSS</sequence>
<dbReference type="SUPFAM" id="SSF53223">
    <property type="entry name" value="Aminoacid dehydrogenase-like, N-terminal domain"/>
    <property type="match status" value="1"/>
</dbReference>
<accession>A0ABV7XK43</accession>
<feature type="domain" description="NAD-glutamate dehydrogenase ACT3" evidence="7">
    <location>
        <begin position="565"/>
        <end position="636"/>
    </location>
</feature>
<organism evidence="8 9">
    <name type="scientific">Luteimonas soli</name>
    <dbReference type="NCBI Taxonomy" id="1648966"/>
    <lineage>
        <taxon>Bacteria</taxon>
        <taxon>Pseudomonadati</taxon>
        <taxon>Pseudomonadota</taxon>
        <taxon>Gammaproteobacteria</taxon>
        <taxon>Lysobacterales</taxon>
        <taxon>Lysobacteraceae</taxon>
        <taxon>Luteimonas</taxon>
    </lineage>
</organism>
<evidence type="ECO:0000256" key="2">
    <source>
        <dbReference type="SAM" id="MobiDB-lite"/>
    </source>
</evidence>
<dbReference type="Pfam" id="PF21076">
    <property type="entry name" value="GDH_ACT2"/>
    <property type="match status" value="1"/>
</dbReference>
<reference evidence="9" key="1">
    <citation type="journal article" date="2019" name="Int. J. Syst. Evol. Microbiol.">
        <title>The Global Catalogue of Microorganisms (GCM) 10K type strain sequencing project: providing services to taxonomists for standard genome sequencing and annotation.</title>
        <authorList>
            <consortium name="The Broad Institute Genomics Platform"/>
            <consortium name="The Broad Institute Genome Sequencing Center for Infectious Disease"/>
            <person name="Wu L."/>
            <person name="Ma J."/>
        </authorList>
    </citation>
    <scope>NUCLEOTIDE SEQUENCE [LARGE SCALE GENOMIC DNA]</scope>
    <source>
        <strain evidence="9">KCTC 42441</strain>
    </source>
</reference>
<dbReference type="InterPro" id="IPR024727">
    <property type="entry name" value="NAD_Glu_DH_N_ACT1"/>
</dbReference>
<evidence type="ECO:0000259" key="5">
    <source>
        <dbReference type="Pfam" id="PF21075"/>
    </source>
</evidence>
<feature type="region of interest" description="Disordered" evidence="2">
    <location>
        <begin position="1"/>
        <end position="25"/>
    </location>
</feature>
<dbReference type="InterPro" id="IPR049062">
    <property type="entry name" value="NAD_Glu_DH_ACT2"/>
</dbReference>
<proteinExistence type="predicted"/>
<dbReference type="InterPro" id="IPR049064">
    <property type="entry name" value="NAD_Glu_DH_ACT3"/>
</dbReference>
<evidence type="ECO:0000313" key="8">
    <source>
        <dbReference type="EMBL" id="MFC3715648.1"/>
    </source>
</evidence>
<evidence type="ECO:0000259" key="6">
    <source>
        <dbReference type="Pfam" id="PF21076"/>
    </source>
</evidence>
<name>A0ABV7XK43_9GAMM</name>
<dbReference type="SUPFAM" id="SSF51735">
    <property type="entry name" value="NAD(P)-binding Rossmann-fold domains"/>
    <property type="match status" value="1"/>
</dbReference>
<dbReference type="Pfam" id="PF21073">
    <property type="entry name" value="GDH_HM1"/>
    <property type="match status" value="1"/>
</dbReference>
<dbReference type="InterPro" id="IPR049056">
    <property type="entry name" value="NAD_Glu_DH_HM3"/>
</dbReference>
<protein>
    <submittedName>
        <fullName evidence="8">NAD-glutamate dehydrogenase</fullName>
    </submittedName>
</protein>
<evidence type="ECO:0000313" key="9">
    <source>
        <dbReference type="Proteomes" id="UP001595705"/>
    </source>
</evidence>
<dbReference type="Pfam" id="PF21075">
    <property type="entry name" value="GDH_ACT1"/>
    <property type="match status" value="1"/>
</dbReference>
<dbReference type="Proteomes" id="UP001595705">
    <property type="component" value="Unassembled WGS sequence"/>
</dbReference>
<dbReference type="InterPro" id="IPR046346">
    <property type="entry name" value="Aminoacid_DH-like_N_sf"/>
</dbReference>
<feature type="domain" description="NAD-specific glutamate dehydrogenase C-terminal" evidence="4">
    <location>
        <begin position="1316"/>
        <end position="1650"/>
    </location>
</feature>
<dbReference type="PANTHER" id="PTHR43403">
    <property type="entry name" value="NAD-SPECIFIC GLUTAMATE DEHYDROGENASE"/>
    <property type="match status" value="1"/>
</dbReference>
<dbReference type="InterPro" id="IPR048381">
    <property type="entry name" value="GDH_C"/>
</dbReference>
<dbReference type="InterPro" id="IPR049059">
    <property type="entry name" value="NAD_Glu_DH_HM1"/>
</dbReference>
<dbReference type="PIRSF" id="PIRSF036761">
    <property type="entry name" value="GDH_Mll4104"/>
    <property type="match status" value="1"/>
</dbReference>
<keyword evidence="9" id="KW-1185">Reference proteome</keyword>
<dbReference type="Pfam" id="PF21074">
    <property type="entry name" value="GDH_C"/>
    <property type="match status" value="1"/>
</dbReference>
<evidence type="ECO:0000259" key="3">
    <source>
        <dbReference type="Pfam" id="PF05088"/>
    </source>
</evidence>
<dbReference type="Gene3D" id="3.40.50.720">
    <property type="entry name" value="NAD(P)-binding Rossmann-like Domain"/>
    <property type="match status" value="1"/>
</dbReference>
<evidence type="ECO:0000259" key="7">
    <source>
        <dbReference type="Pfam" id="PF21077"/>
    </source>
</evidence>
<feature type="domain" description="NAD-glutamate dehydrogenase N-terminal ACT1" evidence="5">
    <location>
        <begin position="56"/>
        <end position="189"/>
    </location>
</feature>
<evidence type="ECO:0000259" key="4">
    <source>
        <dbReference type="Pfam" id="PF21074"/>
    </source>
</evidence>
<evidence type="ECO:0000256" key="1">
    <source>
        <dbReference type="ARBA" id="ARBA00023002"/>
    </source>
</evidence>
<feature type="domain" description="NAD-glutamate dehydrogenase ACT2" evidence="6">
    <location>
        <begin position="420"/>
        <end position="509"/>
    </location>
</feature>
<dbReference type="Pfam" id="PF21079">
    <property type="entry name" value="GDH_HM2"/>
    <property type="match status" value="1"/>
</dbReference>
<dbReference type="Pfam" id="PF21078">
    <property type="entry name" value="GDH_HM3"/>
    <property type="match status" value="1"/>
</dbReference>
<dbReference type="Pfam" id="PF05088">
    <property type="entry name" value="Bac_GDH_CD"/>
    <property type="match status" value="1"/>
</dbReference>
<keyword evidence="1" id="KW-0560">Oxidoreductase</keyword>
<dbReference type="RefSeq" id="WP_386742751.1">
    <property type="nucleotide sequence ID" value="NZ_JBHRYA010000003.1"/>
</dbReference>
<dbReference type="InterPro" id="IPR007780">
    <property type="entry name" value="NAD_Glu_DH_bac"/>
</dbReference>
<dbReference type="InterPro" id="IPR049058">
    <property type="entry name" value="NAD_Glu_DH_HM2"/>
</dbReference>
<feature type="domain" description="NAD-glutamate dehydrogenase catalytic" evidence="3">
    <location>
        <begin position="778"/>
        <end position="1271"/>
    </location>
</feature>
<dbReference type="Pfam" id="PF21077">
    <property type="entry name" value="GDH_ACT3"/>
    <property type="match status" value="1"/>
</dbReference>
<dbReference type="InterPro" id="IPR036291">
    <property type="entry name" value="NAD(P)-bd_dom_sf"/>
</dbReference>
<dbReference type="InterPro" id="IPR028971">
    <property type="entry name" value="NAD-GDH_cat"/>
</dbReference>
<dbReference type="EMBL" id="JBHRYA010000003">
    <property type="protein sequence ID" value="MFC3715648.1"/>
    <property type="molecule type" value="Genomic_DNA"/>
</dbReference>
<comment type="caution">
    <text evidence="8">The sequence shown here is derived from an EMBL/GenBank/DDBJ whole genome shotgun (WGS) entry which is preliminary data.</text>
</comment>
<dbReference type="PANTHER" id="PTHR43403:SF1">
    <property type="entry name" value="NAD-SPECIFIC GLUTAMATE DEHYDROGENASE"/>
    <property type="match status" value="1"/>
</dbReference>